<feature type="compositionally biased region" description="Basic and acidic residues" evidence="1">
    <location>
        <begin position="197"/>
        <end position="208"/>
    </location>
</feature>
<dbReference type="PATRIC" id="fig|1303518.3.peg.104"/>
<dbReference type="GO" id="GO:0016987">
    <property type="term" value="F:sigma factor activity"/>
    <property type="evidence" value="ECO:0007669"/>
    <property type="project" value="InterPro"/>
</dbReference>
<dbReference type="Pfam" id="PF08281">
    <property type="entry name" value="Sigma70_r4_2"/>
    <property type="match status" value="1"/>
</dbReference>
<feature type="region of interest" description="Disordered" evidence="1">
    <location>
        <begin position="183"/>
        <end position="219"/>
    </location>
</feature>
<evidence type="ECO:0000256" key="1">
    <source>
        <dbReference type="SAM" id="MobiDB-lite"/>
    </source>
</evidence>
<reference evidence="4" key="1">
    <citation type="submission" date="2013-03" db="EMBL/GenBank/DDBJ databases">
        <title>Genome sequence of Chthonomonas calidirosea, the first sequenced genome from the Armatimonadetes phylum (formally candidate division OP10).</title>
        <authorList>
            <person name="Lee K.C.Y."/>
            <person name="Morgan X.C."/>
            <person name="Dunfield P.F."/>
            <person name="Tamas I."/>
            <person name="Houghton K.M."/>
            <person name="Vyssotski M."/>
            <person name="Ryan J.L.J."/>
            <person name="Lagutin K."/>
            <person name="McDonald I.R."/>
            <person name="Stott M.B."/>
        </authorList>
    </citation>
    <scope>NUCLEOTIDE SEQUENCE [LARGE SCALE GENOMIC DNA]</scope>
    <source>
        <strain evidence="4">DSM 23976 / ICMP 18418 / T49</strain>
    </source>
</reference>
<dbReference type="STRING" id="454171.CP488_01054"/>
<dbReference type="InterPro" id="IPR036388">
    <property type="entry name" value="WH-like_DNA-bd_sf"/>
</dbReference>
<dbReference type="Proteomes" id="UP000014227">
    <property type="component" value="Chromosome I"/>
</dbReference>
<dbReference type="GO" id="GO:0006352">
    <property type="term" value="P:DNA-templated transcription initiation"/>
    <property type="evidence" value="ECO:0007669"/>
    <property type="project" value="InterPro"/>
</dbReference>
<keyword evidence="3" id="KW-0804">Transcription</keyword>
<keyword evidence="4" id="KW-1185">Reference proteome</keyword>
<gene>
    <name evidence="3" type="ORF">CCALI_00103</name>
</gene>
<protein>
    <submittedName>
        <fullName evidence="3">DNA-directed RNA polymerase specialized sigma subunit, sigma24 homolog</fullName>
    </submittedName>
</protein>
<dbReference type="EMBL" id="HF951689">
    <property type="protein sequence ID" value="CCW33942.1"/>
    <property type="molecule type" value="Genomic_DNA"/>
</dbReference>
<dbReference type="AlphaFoldDB" id="S0EUE6"/>
<keyword evidence="3" id="KW-0240">DNA-directed RNA polymerase</keyword>
<sequence length="219" mass="25231">MNSDATALSVSDTLWSKEEKDELAAFEELVKIGFVQACRVGIPCLEREDCAHDFAVHLFHKALSDGLMSNKPYLHRSAHNFACNYLRALKPCTCLDEIPERDLQMNFKPEFLRAELRCLFQQILPLLTPLQQDVLQRYYYGEESLLQIASSLRITVSGAKMHLHRARVKLRLIIEEDVAKPTLSHQKPRRLLRKRQATKEQSESRDDSNPYPSNPEELP</sequence>
<proteinExistence type="predicted"/>
<dbReference type="eggNOG" id="COG1595">
    <property type="taxonomic scope" value="Bacteria"/>
</dbReference>
<dbReference type="KEGG" id="ccz:CCALI_00103"/>
<dbReference type="GO" id="GO:0003677">
    <property type="term" value="F:DNA binding"/>
    <property type="evidence" value="ECO:0007669"/>
    <property type="project" value="InterPro"/>
</dbReference>
<name>S0EUE6_CHTCT</name>
<feature type="domain" description="RNA polymerase sigma factor 70 region 4 type 2" evidence="2">
    <location>
        <begin position="120"/>
        <end position="170"/>
    </location>
</feature>
<evidence type="ECO:0000313" key="4">
    <source>
        <dbReference type="Proteomes" id="UP000014227"/>
    </source>
</evidence>
<feature type="compositionally biased region" description="Basic residues" evidence="1">
    <location>
        <begin position="186"/>
        <end position="196"/>
    </location>
</feature>
<dbReference type="InterPro" id="IPR013249">
    <property type="entry name" value="RNA_pol_sigma70_r4_t2"/>
</dbReference>
<dbReference type="InParanoid" id="S0EUE6"/>
<accession>S0EUE6</accession>
<dbReference type="InterPro" id="IPR013324">
    <property type="entry name" value="RNA_pol_sigma_r3/r4-like"/>
</dbReference>
<dbReference type="SUPFAM" id="SSF88659">
    <property type="entry name" value="Sigma3 and sigma4 domains of RNA polymerase sigma factors"/>
    <property type="match status" value="1"/>
</dbReference>
<organism evidence="3 4">
    <name type="scientific">Chthonomonas calidirosea (strain DSM 23976 / ICMP 18418 / T49)</name>
    <dbReference type="NCBI Taxonomy" id="1303518"/>
    <lineage>
        <taxon>Bacteria</taxon>
        <taxon>Bacillati</taxon>
        <taxon>Armatimonadota</taxon>
        <taxon>Chthonomonadia</taxon>
        <taxon>Chthonomonadales</taxon>
        <taxon>Chthonomonadaceae</taxon>
        <taxon>Chthonomonas</taxon>
    </lineage>
</organism>
<dbReference type="HOGENOM" id="CLU_1259583_0_0_0"/>
<dbReference type="Gene3D" id="1.10.10.10">
    <property type="entry name" value="Winged helix-like DNA-binding domain superfamily/Winged helix DNA-binding domain"/>
    <property type="match status" value="1"/>
</dbReference>
<evidence type="ECO:0000259" key="2">
    <source>
        <dbReference type="Pfam" id="PF08281"/>
    </source>
</evidence>
<dbReference type="RefSeq" id="WP_016481506.1">
    <property type="nucleotide sequence ID" value="NC_021487.1"/>
</dbReference>
<dbReference type="GO" id="GO:0000428">
    <property type="term" value="C:DNA-directed RNA polymerase complex"/>
    <property type="evidence" value="ECO:0007669"/>
    <property type="project" value="UniProtKB-KW"/>
</dbReference>
<evidence type="ECO:0000313" key="3">
    <source>
        <dbReference type="EMBL" id="CCW33942.1"/>
    </source>
</evidence>